<proteinExistence type="predicted"/>
<dbReference type="Gene3D" id="3.40.50.300">
    <property type="entry name" value="P-loop containing nucleotide triphosphate hydrolases"/>
    <property type="match status" value="1"/>
</dbReference>
<evidence type="ECO:0000313" key="5">
    <source>
        <dbReference type="Proteomes" id="UP000799444"/>
    </source>
</evidence>
<gene>
    <name evidence="4" type="ORF">EJ04DRAFT_343492</name>
</gene>
<comment type="caution">
    <text evidence="4">The sequence shown here is derived from an EMBL/GenBank/DDBJ whole genome shotgun (WGS) entry which is preliminary data.</text>
</comment>
<reference evidence="4" key="1">
    <citation type="journal article" date="2020" name="Stud. Mycol.">
        <title>101 Dothideomycetes genomes: a test case for predicting lifestyles and emergence of pathogens.</title>
        <authorList>
            <person name="Haridas S."/>
            <person name="Albert R."/>
            <person name="Binder M."/>
            <person name="Bloem J."/>
            <person name="Labutti K."/>
            <person name="Salamov A."/>
            <person name="Andreopoulos B."/>
            <person name="Baker S."/>
            <person name="Barry K."/>
            <person name="Bills G."/>
            <person name="Bluhm B."/>
            <person name="Cannon C."/>
            <person name="Castanera R."/>
            <person name="Culley D."/>
            <person name="Daum C."/>
            <person name="Ezra D."/>
            <person name="Gonzalez J."/>
            <person name="Henrissat B."/>
            <person name="Kuo A."/>
            <person name="Liang C."/>
            <person name="Lipzen A."/>
            <person name="Lutzoni F."/>
            <person name="Magnuson J."/>
            <person name="Mondo S."/>
            <person name="Nolan M."/>
            <person name="Ohm R."/>
            <person name="Pangilinan J."/>
            <person name="Park H.-J."/>
            <person name="Ramirez L."/>
            <person name="Alfaro M."/>
            <person name="Sun H."/>
            <person name="Tritt A."/>
            <person name="Yoshinaga Y."/>
            <person name="Zwiers L.-H."/>
            <person name="Turgeon B."/>
            <person name="Goodwin S."/>
            <person name="Spatafora J."/>
            <person name="Crous P."/>
            <person name="Grigoriev I."/>
        </authorList>
    </citation>
    <scope>NUCLEOTIDE SEQUENCE</scope>
    <source>
        <strain evidence="4">CBS 125425</strain>
    </source>
</reference>
<feature type="chain" id="PRO_5040349138" description="Nephrocystin 3-like N-terminal domain-containing protein" evidence="2">
    <location>
        <begin position="23"/>
        <end position="425"/>
    </location>
</feature>
<evidence type="ECO:0000256" key="2">
    <source>
        <dbReference type="SAM" id="SignalP"/>
    </source>
</evidence>
<keyword evidence="5" id="KW-1185">Reference proteome</keyword>
<dbReference type="PANTHER" id="PTHR10039">
    <property type="entry name" value="AMELOGENIN"/>
    <property type="match status" value="1"/>
</dbReference>
<dbReference type="Proteomes" id="UP000799444">
    <property type="component" value="Unassembled WGS sequence"/>
</dbReference>
<evidence type="ECO:0000256" key="1">
    <source>
        <dbReference type="ARBA" id="ARBA00022737"/>
    </source>
</evidence>
<evidence type="ECO:0000313" key="4">
    <source>
        <dbReference type="EMBL" id="KAF2732165.1"/>
    </source>
</evidence>
<feature type="domain" description="Nephrocystin 3-like N-terminal" evidence="3">
    <location>
        <begin position="192"/>
        <end position="356"/>
    </location>
</feature>
<name>A0A9P4V1C5_9PLEO</name>
<evidence type="ECO:0000259" key="3">
    <source>
        <dbReference type="Pfam" id="PF24883"/>
    </source>
</evidence>
<dbReference type="PANTHER" id="PTHR10039:SF15">
    <property type="entry name" value="NACHT DOMAIN-CONTAINING PROTEIN"/>
    <property type="match status" value="1"/>
</dbReference>
<feature type="signal peptide" evidence="2">
    <location>
        <begin position="1"/>
        <end position="22"/>
    </location>
</feature>
<accession>A0A9P4V1C5</accession>
<keyword evidence="2" id="KW-0732">Signal</keyword>
<dbReference type="OrthoDB" id="195446at2759"/>
<dbReference type="EMBL" id="ML996182">
    <property type="protein sequence ID" value="KAF2732165.1"/>
    <property type="molecule type" value="Genomic_DNA"/>
</dbReference>
<protein>
    <recommendedName>
        <fullName evidence="3">Nephrocystin 3-like N-terminal domain-containing protein</fullName>
    </recommendedName>
</protein>
<sequence length="425" mass="47734">MDPLSATASLIAILQLSSKVVAYLTDVKNASKEHAKCAIEASNLHSLLLNLKFRLEEGSAEMPWYTTVRALAVENGPLDQFKEALELLQTKMTNGGRMHKAGEALIWKFKKEEVNGILDRMERLKSMVEIALEMDHFKLSQAIECNTRAIKDDTASVRLHVDNVEHRDLLEWVSSADFSTQQSDIIKRKQEGTGKWFLDSPEVARWQSEPKATLFCPGIPGAGKTMVSAIAVEHLLKSTTSSSVGVAYLFFNYKSQEGQDVTNLLATILKQLVQSQPSLMEPVKRLHKEHANKRTKPSTDEIFASLKSTVLGFSTVHIVVDALDECRNDDGTRRQFLAHMQTLQNKADVRLLATSRFLPDIVDKFKTAMRLEIRASDEDVRRFVAGQVHRLPNCIQRKQELQILVQDKIVESVGGMHVPSRSPVY</sequence>
<keyword evidence="1" id="KW-0677">Repeat</keyword>
<organism evidence="4 5">
    <name type="scientific">Polyplosphaeria fusca</name>
    <dbReference type="NCBI Taxonomy" id="682080"/>
    <lineage>
        <taxon>Eukaryota</taxon>
        <taxon>Fungi</taxon>
        <taxon>Dikarya</taxon>
        <taxon>Ascomycota</taxon>
        <taxon>Pezizomycotina</taxon>
        <taxon>Dothideomycetes</taxon>
        <taxon>Pleosporomycetidae</taxon>
        <taxon>Pleosporales</taxon>
        <taxon>Tetraplosphaeriaceae</taxon>
        <taxon>Polyplosphaeria</taxon>
    </lineage>
</organism>
<dbReference type="Pfam" id="PF24883">
    <property type="entry name" value="NPHP3_N"/>
    <property type="match status" value="1"/>
</dbReference>
<dbReference type="InterPro" id="IPR056884">
    <property type="entry name" value="NPHP3-like_N"/>
</dbReference>
<dbReference type="AlphaFoldDB" id="A0A9P4V1C5"/>
<dbReference type="InterPro" id="IPR027417">
    <property type="entry name" value="P-loop_NTPase"/>
</dbReference>